<reference evidence="7 8" key="1">
    <citation type="submission" date="2016-02" db="EMBL/GenBank/DDBJ databases">
        <title>Genome sequence of Moorella mulderi DSM 14980.</title>
        <authorList>
            <person name="Poehlein A."/>
            <person name="Daniel R."/>
        </authorList>
    </citation>
    <scope>NUCLEOTIDE SEQUENCE [LARGE SCALE GENOMIC DNA]</scope>
    <source>
        <strain evidence="7 8">DSM 14980</strain>
    </source>
</reference>
<feature type="transmembrane region" description="Helical" evidence="6">
    <location>
        <begin position="6"/>
        <end position="28"/>
    </location>
</feature>
<name>A0A151AXI6_9FIRM</name>
<sequence length="196" mass="21673">MLARWILIPLIGAFIGWLTNVVAIKMLFRPRRPVKIFCWTLQGLIPKRQAEIAANIAGVVDKNLLPLNEVLAHLNTPAVAGRITAIVAEVARRRLVERLPSFIPQGLKEAAGRAVEETLHREMPPALQELIEELGRNPEAFSIGEILAAKFKKLNLNQVEEVVVEVAGRELRYIEWLGGLLGFLIGLVQAALAILS</sequence>
<evidence type="ECO:0000256" key="4">
    <source>
        <dbReference type="ARBA" id="ARBA00022989"/>
    </source>
</evidence>
<accession>A0A151AXI6</accession>
<evidence type="ECO:0000256" key="2">
    <source>
        <dbReference type="ARBA" id="ARBA00008053"/>
    </source>
</evidence>
<protein>
    <recommendedName>
        <fullName evidence="9">DUF445 domain-containing protein</fullName>
    </recommendedName>
</protein>
<gene>
    <name evidence="7" type="ORF">MOMUL_14830</name>
</gene>
<keyword evidence="5 6" id="KW-0472">Membrane</keyword>
<evidence type="ECO:0000313" key="7">
    <source>
        <dbReference type="EMBL" id="KYH32262.1"/>
    </source>
</evidence>
<evidence type="ECO:0000313" key="8">
    <source>
        <dbReference type="Proteomes" id="UP000075670"/>
    </source>
</evidence>
<evidence type="ECO:0008006" key="9">
    <source>
        <dbReference type="Google" id="ProtNLM"/>
    </source>
</evidence>
<comment type="caution">
    <text evidence="7">The sequence shown here is derived from an EMBL/GenBank/DDBJ whole genome shotgun (WGS) entry which is preliminary data.</text>
</comment>
<organism evidence="7 8">
    <name type="scientific">Moorella mulderi DSM 14980</name>
    <dbReference type="NCBI Taxonomy" id="1122241"/>
    <lineage>
        <taxon>Bacteria</taxon>
        <taxon>Bacillati</taxon>
        <taxon>Bacillota</taxon>
        <taxon>Clostridia</taxon>
        <taxon>Neomoorellales</taxon>
        <taxon>Neomoorellaceae</taxon>
        <taxon>Neomoorella</taxon>
    </lineage>
</organism>
<dbReference type="EMBL" id="LTBC01000004">
    <property type="protein sequence ID" value="KYH32262.1"/>
    <property type="molecule type" value="Genomic_DNA"/>
</dbReference>
<keyword evidence="4 6" id="KW-1133">Transmembrane helix</keyword>
<proteinExistence type="inferred from homology"/>
<dbReference type="PANTHER" id="PTHR35791:SF1">
    <property type="entry name" value="UPF0754 MEMBRANE PROTEIN YHEB"/>
    <property type="match status" value="1"/>
</dbReference>
<evidence type="ECO:0000256" key="5">
    <source>
        <dbReference type="ARBA" id="ARBA00023136"/>
    </source>
</evidence>
<comment type="similarity">
    <text evidence="2">Belongs to the UPF0754 family.</text>
</comment>
<keyword evidence="8" id="KW-1185">Reference proteome</keyword>
<dbReference type="GO" id="GO:0012505">
    <property type="term" value="C:endomembrane system"/>
    <property type="evidence" value="ECO:0007669"/>
    <property type="project" value="UniProtKB-SubCell"/>
</dbReference>
<dbReference type="PATRIC" id="fig|1122241.3.peg.1561"/>
<dbReference type="AlphaFoldDB" id="A0A151AXI6"/>
<evidence type="ECO:0000256" key="3">
    <source>
        <dbReference type="ARBA" id="ARBA00022692"/>
    </source>
</evidence>
<dbReference type="InterPro" id="IPR007383">
    <property type="entry name" value="DUF445"/>
</dbReference>
<dbReference type="RefSeq" id="WP_062283462.1">
    <property type="nucleotide sequence ID" value="NZ_LTBC01000004.1"/>
</dbReference>
<dbReference type="Pfam" id="PF04286">
    <property type="entry name" value="DUF445"/>
    <property type="match status" value="2"/>
</dbReference>
<keyword evidence="3 6" id="KW-0812">Transmembrane</keyword>
<evidence type="ECO:0000256" key="6">
    <source>
        <dbReference type="SAM" id="Phobius"/>
    </source>
</evidence>
<dbReference type="Proteomes" id="UP000075670">
    <property type="component" value="Unassembled WGS sequence"/>
</dbReference>
<comment type="subcellular location">
    <subcellularLocation>
        <location evidence="1">Endomembrane system</location>
    </subcellularLocation>
</comment>
<dbReference type="PANTHER" id="PTHR35791">
    <property type="entry name" value="UPF0754 MEMBRANE PROTEIN YHEB"/>
    <property type="match status" value="1"/>
</dbReference>
<evidence type="ECO:0000256" key="1">
    <source>
        <dbReference type="ARBA" id="ARBA00004308"/>
    </source>
</evidence>
<feature type="transmembrane region" description="Helical" evidence="6">
    <location>
        <begin position="176"/>
        <end position="195"/>
    </location>
</feature>